<dbReference type="CDD" id="cd02603">
    <property type="entry name" value="HAD_sEH-N_like"/>
    <property type="match status" value="1"/>
</dbReference>
<dbReference type="EMBL" id="JAMXIB010000001">
    <property type="protein sequence ID" value="MCO5723746.1"/>
    <property type="molecule type" value="Genomic_DNA"/>
</dbReference>
<keyword evidence="2" id="KW-1185">Reference proteome</keyword>
<dbReference type="Gene3D" id="3.40.50.1000">
    <property type="entry name" value="HAD superfamily/HAD-like"/>
    <property type="match status" value="1"/>
</dbReference>
<name>A0ABT1AV29_9FLAO</name>
<protein>
    <submittedName>
        <fullName evidence="1">HAD family phosphatase</fullName>
    </submittedName>
</protein>
<dbReference type="PANTHER" id="PTHR43611:SF3">
    <property type="entry name" value="FLAVIN MONONUCLEOTIDE HYDROLASE 1, CHLOROPLATIC"/>
    <property type="match status" value="1"/>
</dbReference>
<dbReference type="SUPFAM" id="SSF56784">
    <property type="entry name" value="HAD-like"/>
    <property type="match status" value="1"/>
</dbReference>
<accession>A0ABT1AV29</accession>
<evidence type="ECO:0000313" key="2">
    <source>
        <dbReference type="Proteomes" id="UP001206312"/>
    </source>
</evidence>
<dbReference type="PANTHER" id="PTHR43611">
    <property type="entry name" value="ALPHA-D-GLUCOSE 1-PHOSPHATE PHOSPHATASE"/>
    <property type="match status" value="1"/>
</dbReference>
<dbReference type="Gene3D" id="1.10.150.240">
    <property type="entry name" value="Putative phosphatase, domain 2"/>
    <property type="match status" value="1"/>
</dbReference>
<dbReference type="InterPro" id="IPR023214">
    <property type="entry name" value="HAD_sf"/>
</dbReference>
<dbReference type="InterPro" id="IPR023198">
    <property type="entry name" value="PGP-like_dom2"/>
</dbReference>
<dbReference type="SFLD" id="SFLDG01129">
    <property type="entry name" value="C1.5:_HAD__Beta-PGM__Phosphata"/>
    <property type="match status" value="1"/>
</dbReference>
<dbReference type="PRINTS" id="PR00413">
    <property type="entry name" value="HADHALOGNASE"/>
</dbReference>
<dbReference type="RefSeq" id="WP_252740113.1">
    <property type="nucleotide sequence ID" value="NZ_JAMXIB010000001.1"/>
</dbReference>
<evidence type="ECO:0000313" key="1">
    <source>
        <dbReference type="EMBL" id="MCO5723746.1"/>
    </source>
</evidence>
<reference evidence="1 2" key="1">
    <citation type="submission" date="2022-06" db="EMBL/GenBank/DDBJ databases">
        <authorList>
            <person name="Xuan X."/>
        </authorList>
    </citation>
    <scope>NUCLEOTIDE SEQUENCE [LARGE SCALE GENOMIC DNA]</scope>
    <source>
        <strain evidence="1 2">2V75</strain>
    </source>
</reference>
<proteinExistence type="predicted"/>
<sequence>MIKNLIFDFGGVLINLDMESVPRGLSTFNRHGAAGELLPLARQYEKGMVSTQGFLKGVQQALPGIGRDQVQQIWNGTVADFPPERQEFISRLKAAGSHRMFLLSNTNALHMEAVESIMGTDRFVAFRNCFEGFYLSHELGMRKPDREIFEYVLDRHGLQAGETLFIDDTLEHTLGAASLGIHTWHFRVGVDSILELEKKLL</sequence>
<gene>
    <name evidence="1" type="ORF">NG653_02680</name>
</gene>
<comment type="caution">
    <text evidence="1">The sequence shown here is derived from an EMBL/GenBank/DDBJ whole genome shotgun (WGS) entry which is preliminary data.</text>
</comment>
<dbReference type="Proteomes" id="UP001206312">
    <property type="component" value="Unassembled WGS sequence"/>
</dbReference>
<dbReference type="InterPro" id="IPR006439">
    <property type="entry name" value="HAD-SF_hydro_IA"/>
</dbReference>
<dbReference type="Pfam" id="PF00702">
    <property type="entry name" value="Hydrolase"/>
    <property type="match status" value="1"/>
</dbReference>
<organism evidence="1 2">
    <name type="scientific">Robiginitalea marina</name>
    <dbReference type="NCBI Taxonomy" id="2954105"/>
    <lineage>
        <taxon>Bacteria</taxon>
        <taxon>Pseudomonadati</taxon>
        <taxon>Bacteroidota</taxon>
        <taxon>Flavobacteriia</taxon>
        <taxon>Flavobacteriales</taxon>
        <taxon>Flavobacteriaceae</taxon>
        <taxon>Robiginitalea</taxon>
    </lineage>
</organism>
<dbReference type="InterPro" id="IPR036412">
    <property type="entry name" value="HAD-like_sf"/>
</dbReference>
<dbReference type="NCBIfam" id="TIGR01509">
    <property type="entry name" value="HAD-SF-IA-v3"/>
    <property type="match status" value="1"/>
</dbReference>
<dbReference type="SFLD" id="SFLDS00003">
    <property type="entry name" value="Haloacid_Dehalogenase"/>
    <property type="match status" value="1"/>
</dbReference>